<dbReference type="GO" id="GO:0005509">
    <property type="term" value="F:calcium ion binding"/>
    <property type="evidence" value="ECO:0007669"/>
    <property type="project" value="InterPro"/>
</dbReference>
<dbReference type="FunFam" id="4.10.400.10:FF:000065">
    <property type="entry name" value="Transmembrane protease serine 7"/>
    <property type="match status" value="1"/>
</dbReference>
<dbReference type="InterPro" id="IPR051221">
    <property type="entry name" value="LDLR-related"/>
</dbReference>
<keyword evidence="15" id="KW-1185">Reference proteome</keyword>
<gene>
    <name evidence="14" type="ORF">J437_LFUL001042</name>
</gene>
<evidence type="ECO:0000256" key="11">
    <source>
        <dbReference type="PROSITE-ProRule" id="PRU00076"/>
    </source>
</evidence>
<evidence type="ECO:0000256" key="12">
    <source>
        <dbReference type="PROSITE-ProRule" id="PRU00124"/>
    </source>
</evidence>
<evidence type="ECO:0000256" key="2">
    <source>
        <dbReference type="ARBA" id="ARBA00022536"/>
    </source>
</evidence>
<evidence type="ECO:0000256" key="6">
    <source>
        <dbReference type="ARBA" id="ARBA00022989"/>
    </source>
</evidence>
<dbReference type="InterPro" id="IPR036055">
    <property type="entry name" value="LDL_receptor-like_sf"/>
</dbReference>
<dbReference type="InterPro" id="IPR000152">
    <property type="entry name" value="EGF-type_Asp/Asn_hydroxyl_site"/>
</dbReference>
<reference evidence="14" key="1">
    <citation type="submission" date="2013-04" db="EMBL/GenBank/DDBJ databases">
        <authorList>
            <person name="Qu J."/>
            <person name="Murali S.C."/>
            <person name="Bandaranaike D."/>
            <person name="Bellair M."/>
            <person name="Blankenburg K."/>
            <person name="Chao H."/>
            <person name="Dinh H."/>
            <person name="Doddapaneni H."/>
            <person name="Downs B."/>
            <person name="Dugan-Rocha S."/>
            <person name="Elkadiri S."/>
            <person name="Gnanaolivu R.D."/>
            <person name="Hernandez B."/>
            <person name="Javaid M."/>
            <person name="Jayaseelan J.C."/>
            <person name="Lee S."/>
            <person name="Li M."/>
            <person name="Ming W."/>
            <person name="Munidasa M."/>
            <person name="Muniz J."/>
            <person name="Nguyen L."/>
            <person name="Ongeri F."/>
            <person name="Osuji N."/>
            <person name="Pu L.-L."/>
            <person name="Puazo M."/>
            <person name="Qu C."/>
            <person name="Quiroz J."/>
            <person name="Raj R."/>
            <person name="Weissenberger G."/>
            <person name="Xin Y."/>
            <person name="Zou X."/>
            <person name="Han Y."/>
            <person name="Richards S."/>
            <person name="Worley K."/>
            <person name="Muzny D."/>
            <person name="Gibbs R."/>
        </authorList>
    </citation>
    <scope>NUCLEOTIDE SEQUENCE</scope>
    <source>
        <strain evidence="14">Sampled in the wild</strain>
    </source>
</reference>
<dbReference type="EMBL" id="KZ308731">
    <property type="protein sequence ID" value="KAG8233631.1"/>
    <property type="molecule type" value="Genomic_DNA"/>
</dbReference>
<evidence type="ECO:0000256" key="1">
    <source>
        <dbReference type="ARBA" id="ARBA00004167"/>
    </source>
</evidence>
<name>A0A8K0P4P6_LADFU</name>
<dbReference type="PANTHER" id="PTHR22722:SF14">
    <property type="entry name" value="MEGALIN, ISOFORM A"/>
    <property type="match status" value="1"/>
</dbReference>
<keyword evidence="5" id="KW-0677">Repeat</keyword>
<reference evidence="14" key="2">
    <citation type="submission" date="2017-10" db="EMBL/GenBank/DDBJ databases">
        <title>Ladona fulva Genome sequencing and assembly.</title>
        <authorList>
            <person name="Murali S."/>
            <person name="Richards S."/>
            <person name="Bandaranaike D."/>
            <person name="Bellair M."/>
            <person name="Blankenburg K."/>
            <person name="Chao H."/>
            <person name="Dinh H."/>
            <person name="Doddapaneni H."/>
            <person name="Dugan-Rocha S."/>
            <person name="Elkadiri S."/>
            <person name="Gnanaolivu R."/>
            <person name="Hernandez B."/>
            <person name="Skinner E."/>
            <person name="Javaid M."/>
            <person name="Lee S."/>
            <person name="Li M."/>
            <person name="Ming W."/>
            <person name="Munidasa M."/>
            <person name="Muniz J."/>
            <person name="Nguyen L."/>
            <person name="Hughes D."/>
            <person name="Osuji N."/>
            <person name="Pu L.-L."/>
            <person name="Puazo M."/>
            <person name="Qu C."/>
            <person name="Quiroz J."/>
            <person name="Raj R."/>
            <person name="Weissenberger G."/>
            <person name="Xin Y."/>
            <person name="Zou X."/>
            <person name="Han Y."/>
            <person name="Worley K."/>
            <person name="Muzny D."/>
            <person name="Gibbs R."/>
        </authorList>
    </citation>
    <scope>NUCLEOTIDE SEQUENCE</scope>
    <source>
        <strain evidence="14">Sampled in the wild</strain>
    </source>
</reference>
<evidence type="ECO:0000256" key="8">
    <source>
        <dbReference type="ARBA" id="ARBA00023157"/>
    </source>
</evidence>
<dbReference type="FunFam" id="2.10.25.10:FF:000240">
    <property type="entry name" value="Vitamin K-dependent protein S"/>
    <property type="match status" value="1"/>
</dbReference>
<evidence type="ECO:0000313" key="15">
    <source>
        <dbReference type="Proteomes" id="UP000792457"/>
    </source>
</evidence>
<dbReference type="PANTHER" id="PTHR22722">
    <property type="entry name" value="LOW-DENSITY LIPOPROTEIN RECEPTOR-RELATED PROTEIN 2-RELATED"/>
    <property type="match status" value="1"/>
</dbReference>
<dbReference type="InterPro" id="IPR000742">
    <property type="entry name" value="EGF"/>
</dbReference>
<dbReference type="Pfam" id="PF07645">
    <property type="entry name" value="EGF_CA"/>
    <property type="match status" value="1"/>
</dbReference>
<sequence length="324" mass="35998">MLRILLLCLDSTLAHQGNSVAIILSAFPLIGSVMDFQTALMNRMNQNYVVTVRTCGSTDFRCNGTGRCIPLTWVCDEEKDCLDGSDENSDRNCSVYYCDGDADCEDRSDEEEGCIPSECHSTEFLCKNNHCIPAPWVCNGFDDCGDGSDENKDHCTNSSECADGMFRCKNKLCINNTLTCDGENDCGDFSDERQCNVNECETPGICAHECIDLQIGYKCKCYPGFEQHPEQSNLCQDIDECAGGVTDWLELGPKPLKKEPKEERRPPSPCSQLCHNTHGSYVCSCVTGYVLRGDKHSCKANACKYLCNFTKQMFLYFAASLTIL</sequence>
<dbReference type="GO" id="GO:0006898">
    <property type="term" value="P:receptor-mediated endocytosis"/>
    <property type="evidence" value="ECO:0007669"/>
    <property type="project" value="TreeGrafter"/>
</dbReference>
<dbReference type="InterPro" id="IPR049883">
    <property type="entry name" value="NOTCH1_EGF-like"/>
</dbReference>
<organism evidence="14 15">
    <name type="scientific">Ladona fulva</name>
    <name type="common">Scarce chaser dragonfly</name>
    <name type="synonym">Libellula fulva</name>
    <dbReference type="NCBI Taxonomy" id="123851"/>
    <lineage>
        <taxon>Eukaryota</taxon>
        <taxon>Metazoa</taxon>
        <taxon>Ecdysozoa</taxon>
        <taxon>Arthropoda</taxon>
        <taxon>Hexapoda</taxon>
        <taxon>Insecta</taxon>
        <taxon>Pterygota</taxon>
        <taxon>Palaeoptera</taxon>
        <taxon>Odonata</taxon>
        <taxon>Epiprocta</taxon>
        <taxon>Anisoptera</taxon>
        <taxon>Libelluloidea</taxon>
        <taxon>Libellulidae</taxon>
        <taxon>Ladona</taxon>
    </lineage>
</organism>
<dbReference type="SUPFAM" id="SSF57424">
    <property type="entry name" value="LDL receptor-like module"/>
    <property type="match status" value="3"/>
</dbReference>
<dbReference type="Proteomes" id="UP000792457">
    <property type="component" value="Unassembled WGS sequence"/>
</dbReference>
<dbReference type="PRINTS" id="PR00261">
    <property type="entry name" value="LDLRECEPTOR"/>
</dbReference>
<evidence type="ECO:0000256" key="9">
    <source>
        <dbReference type="ARBA" id="ARBA00023170"/>
    </source>
</evidence>
<dbReference type="SUPFAM" id="SSF57196">
    <property type="entry name" value="EGF/Laminin"/>
    <property type="match status" value="2"/>
</dbReference>
<feature type="disulfide bond" evidence="12">
    <location>
        <begin position="119"/>
        <end position="131"/>
    </location>
</feature>
<feature type="disulfide bond" evidence="12">
    <location>
        <begin position="126"/>
        <end position="144"/>
    </location>
</feature>
<dbReference type="InterPro" id="IPR002172">
    <property type="entry name" value="LDrepeatLR_classA_rpt"/>
</dbReference>
<dbReference type="CDD" id="cd00112">
    <property type="entry name" value="LDLa"/>
    <property type="match status" value="3"/>
</dbReference>
<dbReference type="Gene3D" id="4.10.400.10">
    <property type="entry name" value="Low-density Lipoprotein Receptor"/>
    <property type="match status" value="3"/>
</dbReference>
<feature type="disulfide bond" evidence="12">
    <location>
        <begin position="180"/>
        <end position="195"/>
    </location>
</feature>
<dbReference type="GO" id="GO:0016324">
    <property type="term" value="C:apical plasma membrane"/>
    <property type="evidence" value="ECO:0007669"/>
    <property type="project" value="TreeGrafter"/>
</dbReference>
<evidence type="ECO:0000256" key="5">
    <source>
        <dbReference type="ARBA" id="ARBA00022737"/>
    </source>
</evidence>
<dbReference type="PROSITE" id="PS50068">
    <property type="entry name" value="LDLRA_2"/>
    <property type="match status" value="3"/>
</dbReference>
<keyword evidence="9" id="KW-0675">Receptor</keyword>
<dbReference type="PROSITE" id="PS00010">
    <property type="entry name" value="ASX_HYDROXYL"/>
    <property type="match status" value="1"/>
</dbReference>
<proteinExistence type="predicted"/>
<keyword evidence="4" id="KW-0732">Signal</keyword>
<keyword evidence="7" id="KW-0472">Membrane</keyword>
<evidence type="ECO:0000256" key="3">
    <source>
        <dbReference type="ARBA" id="ARBA00022692"/>
    </source>
</evidence>
<keyword evidence="6" id="KW-1133">Transmembrane helix</keyword>
<dbReference type="GO" id="GO:0042562">
    <property type="term" value="F:hormone binding"/>
    <property type="evidence" value="ECO:0007669"/>
    <property type="project" value="TreeGrafter"/>
</dbReference>
<dbReference type="CDD" id="cd00054">
    <property type="entry name" value="EGF_CA"/>
    <property type="match status" value="1"/>
</dbReference>
<evidence type="ECO:0000313" key="14">
    <source>
        <dbReference type="EMBL" id="KAG8233631.1"/>
    </source>
</evidence>
<dbReference type="SMART" id="SM00179">
    <property type="entry name" value="EGF_CA"/>
    <property type="match status" value="2"/>
</dbReference>
<dbReference type="PROSITE" id="PS01209">
    <property type="entry name" value="LDLRA_1"/>
    <property type="match status" value="3"/>
</dbReference>
<dbReference type="SMART" id="SM00192">
    <property type="entry name" value="LDLa"/>
    <property type="match status" value="3"/>
</dbReference>
<keyword evidence="3" id="KW-0812">Transmembrane</keyword>
<comment type="caution">
    <text evidence="14">The sequence shown here is derived from an EMBL/GenBank/DDBJ whole genome shotgun (WGS) entry which is preliminary data.</text>
</comment>
<dbReference type="PROSITE" id="PS50026">
    <property type="entry name" value="EGF_3"/>
    <property type="match status" value="1"/>
</dbReference>
<feature type="disulfide bond" evidence="12">
    <location>
        <begin position="161"/>
        <end position="173"/>
    </location>
</feature>
<dbReference type="GO" id="GO:0043235">
    <property type="term" value="C:receptor complex"/>
    <property type="evidence" value="ECO:0007669"/>
    <property type="project" value="TreeGrafter"/>
</dbReference>
<protein>
    <recommendedName>
        <fullName evidence="13">EGF-like domain-containing protein</fullName>
    </recommendedName>
</protein>
<dbReference type="FunFam" id="4.10.400.10:FF:000002">
    <property type="entry name" value="Low-density lipoprotein receptor-related protein 1"/>
    <property type="match status" value="1"/>
</dbReference>
<dbReference type="InterPro" id="IPR023415">
    <property type="entry name" value="LDLR_class-A_CS"/>
</dbReference>
<comment type="subcellular location">
    <subcellularLocation>
        <location evidence="1">Membrane</location>
        <topology evidence="1">Single-pass membrane protein</topology>
    </subcellularLocation>
</comment>
<evidence type="ECO:0000259" key="13">
    <source>
        <dbReference type="PROSITE" id="PS50026"/>
    </source>
</evidence>
<evidence type="ECO:0000256" key="7">
    <source>
        <dbReference type="ARBA" id="ARBA00023136"/>
    </source>
</evidence>
<keyword evidence="8 11" id="KW-1015">Disulfide bond</keyword>
<dbReference type="Gene3D" id="2.10.25.10">
    <property type="entry name" value="Laminin"/>
    <property type="match status" value="2"/>
</dbReference>
<keyword evidence="10" id="KW-0325">Glycoprotein</keyword>
<feature type="disulfide bond" evidence="12">
    <location>
        <begin position="168"/>
        <end position="186"/>
    </location>
</feature>
<comment type="caution">
    <text evidence="11">Lacks conserved residue(s) required for the propagation of feature annotation.</text>
</comment>
<dbReference type="AlphaFoldDB" id="A0A8K0P4P6"/>
<accession>A0A8K0P4P6</accession>
<evidence type="ECO:0000256" key="4">
    <source>
        <dbReference type="ARBA" id="ARBA00022729"/>
    </source>
</evidence>
<dbReference type="InterPro" id="IPR001881">
    <property type="entry name" value="EGF-like_Ca-bd_dom"/>
</dbReference>
<dbReference type="SMART" id="SM00181">
    <property type="entry name" value="EGF"/>
    <property type="match status" value="3"/>
</dbReference>
<evidence type="ECO:0000256" key="10">
    <source>
        <dbReference type="ARBA" id="ARBA00023180"/>
    </source>
</evidence>
<keyword evidence="2 11" id="KW-0245">EGF-like domain</keyword>
<dbReference type="Pfam" id="PF14670">
    <property type="entry name" value="FXa_inhibition"/>
    <property type="match status" value="1"/>
</dbReference>
<feature type="disulfide bond" evidence="11">
    <location>
        <begin position="200"/>
        <end position="210"/>
    </location>
</feature>
<dbReference type="Pfam" id="PF00057">
    <property type="entry name" value="Ldl_recept_a"/>
    <property type="match status" value="3"/>
</dbReference>
<dbReference type="OrthoDB" id="664115at2759"/>
<feature type="domain" description="EGF-like" evidence="13">
    <location>
        <begin position="196"/>
        <end position="236"/>
    </location>
</feature>